<dbReference type="AlphaFoldDB" id="A0AAN8LCX1"/>
<evidence type="ECO:0008006" key="4">
    <source>
        <dbReference type="Google" id="ProtNLM"/>
    </source>
</evidence>
<evidence type="ECO:0000313" key="2">
    <source>
        <dbReference type="EMBL" id="KAK6305937.1"/>
    </source>
</evidence>
<keyword evidence="1" id="KW-0732">Signal</keyword>
<evidence type="ECO:0000256" key="1">
    <source>
        <dbReference type="SAM" id="SignalP"/>
    </source>
</evidence>
<protein>
    <recommendedName>
        <fullName evidence="4">Secreted protein</fullName>
    </recommendedName>
</protein>
<dbReference type="Proteomes" id="UP001356427">
    <property type="component" value="Unassembled WGS sequence"/>
</dbReference>
<accession>A0AAN8LCX1</accession>
<dbReference type="EMBL" id="JAGTTL010000021">
    <property type="protein sequence ID" value="KAK6305937.1"/>
    <property type="molecule type" value="Genomic_DNA"/>
</dbReference>
<proteinExistence type="predicted"/>
<organism evidence="2 3">
    <name type="scientific">Coregonus suidteri</name>
    <dbReference type="NCBI Taxonomy" id="861788"/>
    <lineage>
        <taxon>Eukaryota</taxon>
        <taxon>Metazoa</taxon>
        <taxon>Chordata</taxon>
        <taxon>Craniata</taxon>
        <taxon>Vertebrata</taxon>
        <taxon>Euteleostomi</taxon>
        <taxon>Actinopterygii</taxon>
        <taxon>Neopterygii</taxon>
        <taxon>Teleostei</taxon>
        <taxon>Protacanthopterygii</taxon>
        <taxon>Salmoniformes</taxon>
        <taxon>Salmonidae</taxon>
        <taxon>Coregoninae</taxon>
        <taxon>Coregonus</taxon>
    </lineage>
</organism>
<comment type="caution">
    <text evidence="2">The sequence shown here is derived from an EMBL/GenBank/DDBJ whole genome shotgun (WGS) entry which is preliminary data.</text>
</comment>
<evidence type="ECO:0000313" key="3">
    <source>
        <dbReference type="Proteomes" id="UP001356427"/>
    </source>
</evidence>
<feature type="chain" id="PRO_5042968243" description="Secreted protein" evidence="1">
    <location>
        <begin position="20"/>
        <end position="169"/>
    </location>
</feature>
<sequence>MGVGPAAAALWSPVLVTSADTVPGVKMTPAPYKPPLPRSYCCLFLGRGGRYHRSHCRILLAPLFQNGLAASTGLHHDTHRGLATSSTFVTTGWPDPGYSRADGGSQRSSMWTTVPSGVAPAHWTVTPQQQAVKSLCQTGSFMRKRPGTGSPGFFSPADINCVVQARVSP</sequence>
<reference evidence="2 3" key="1">
    <citation type="submission" date="2021-04" db="EMBL/GenBank/DDBJ databases">
        <authorList>
            <person name="De Guttry C."/>
            <person name="Zahm M."/>
            <person name="Klopp C."/>
            <person name="Cabau C."/>
            <person name="Louis A."/>
            <person name="Berthelot C."/>
            <person name="Parey E."/>
            <person name="Roest Crollius H."/>
            <person name="Montfort J."/>
            <person name="Robinson-Rechavi M."/>
            <person name="Bucao C."/>
            <person name="Bouchez O."/>
            <person name="Gislard M."/>
            <person name="Lluch J."/>
            <person name="Milhes M."/>
            <person name="Lampietro C."/>
            <person name="Lopez Roques C."/>
            <person name="Donnadieu C."/>
            <person name="Braasch I."/>
            <person name="Desvignes T."/>
            <person name="Postlethwait J."/>
            <person name="Bobe J."/>
            <person name="Wedekind C."/>
            <person name="Guiguen Y."/>
        </authorList>
    </citation>
    <scope>NUCLEOTIDE SEQUENCE [LARGE SCALE GENOMIC DNA]</scope>
    <source>
        <strain evidence="2">Cs_M1</strain>
        <tissue evidence="2">Blood</tissue>
    </source>
</reference>
<keyword evidence="3" id="KW-1185">Reference proteome</keyword>
<name>A0AAN8LCX1_9TELE</name>
<feature type="signal peptide" evidence="1">
    <location>
        <begin position="1"/>
        <end position="19"/>
    </location>
</feature>
<gene>
    <name evidence="2" type="ORF">J4Q44_G00228620</name>
</gene>